<reference evidence="2" key="1">
    <citation type="submission" date="2014-09" db="EMBL/GenBank/DDBJ databases">
        <authorList>
            <person name="Magalhaes I.L.F."/>
            <person name="Oliveira U."/>
            <person name="Santos F.R."/>
            <person name="Vidigal T.H.D.A."/>
            <person name="Brescovit A.D."/>
            <person name="Santos A.J."/>
        </authorList>
    </citation>
    <scope>NUCLEOTIDE SEQUENCE</scope>
    <source>
        <tissue evidence="2">Shoot tissue taken approximately 20 cm above the soil surface</tissue>
    </source>
</reference>
<reference evidence="2" key="2">
    <citation type="journal article" date="2015" name="Data Brief">
        <title>Shoot transcriptome of the giant reed, Arundo donax.</title>
        <authorList>
            <person name="Barrero R.A."/>
            <person name="Guerrero F.D."/>
            <person name="Moolhuijzen P."/>
            <person name="Goolsby J.A."/>
            <person name="Tidwell J."/>
            <person name="Bellgard S.E."/>
            <person name="Bellgard M.I."/>
        </authorList>
    </citation>
    <scope>NUCLEOTIDE SEQUENCE</scope>
    <source>
        <tissue evidence="2">Shoot tissue taken approximately 20 cm above the soil surface</tissue>
    </source>
</reference>
<keyword evidence="1" id="KW-0812">Transmembrane</keyword>
<keyword evidence="1" id="KW-0472">Membrane</keyword>
<evidence type="ECO:0000256" key="1">
    <source>
        <dbReference type="SAM" id="Phobius"/>
    </source>
</evidence>
<proteinExistence type="predicted"/>
<protein>
    <submittedName>
        <fullName evidence="2">Uncharacterized protein</fullName>
    </submittedName>
</protein>
<keyword evidence="1" id="KW-1133">Transmembrane helix</keyword>
<dbReference type="EMBL" id="GBRH01266678">
    <property type="protein sequence ID" value="JAD31217.1"/>
    <property type="molecule type" value="Transcribed_RNA"/>
</dbReference>
<evidence type="ECO:0000313" key="2">
    <source>
        <dbReference type="EMBL" id="JAD31217.1"/>
    </source>
</evidence>
<sequence>MGQHLETLLLPNVVCVSFFEITTDSAHWIDRGTHLFVLQNTSAPTICSSTLVNLVSLFFVSSMIWVVKVVLCQIYSFVIN</sequence>
<organism evidence="2">
    <name type="scientific">Arundo donax</name>
    <name type="common">Giant reed</name>
    <name type="synonym">Donax arundinaceus</name>
    <dbReference type="NCBI Taxonomy" id="35708"/>
    <lineage>
        <taxon>Eukaryota</taxon>
        <taxon>Viridiplantae</taxon>
        <taxon>Streptophyta</taxon>
        <taxon>Embryophyta</taxon>
        <taxon>Tracheophyta</taxon>
        <taxon>Spermatophyta</taxon>
        <taxon>Magnoliopsida</taxon>
        <taxon>Liliopsida</taxon>
        <taxon>Poales</taxon>
        <taxon>Poaceae</taxon>
        <taxon>PACMAD clade</taxon>
        <taxon>Arundinoideae</taxon>
        <taxon>Arundineae</taxon>
        <taxon>Arundo</taxon>
    </lineage>
</organism>
<name>A0A0A8Z8M8_ARUDO</name>
<feature type="transmembrane region" description="Helical" evidence="1">
    <location>
        <begin position="54"/>
        <end position="78"/>
    </location>
</feature>
<accession>A0A0A8Z8M8</accession>
<dbReference type="AlphaFoldDB" id="A0A0A8Z8M8"/>